<accession>A0A2T4D9N7</accession>
<dbReference type="AlphaFoldDB" id="A0A2T4D9N7"/>
<comment type="caution">
    <text evidence="1">The sequence shown here is derived from an EMBL/GenBank/DDBJ whole genome shotgun (WGS) entry which is preliminary data.</text>
</comment>
<dbReference type="SUPFAM" id="SSF63829">
    <property type="entry name" value="Calcium-dependent phosphotriesterase"/>
    <property type="match status" value="1"/>
</dbReference>
<reference evidence="1 2" key="1">
    <citation type="submission" date="2018-03" db="EMBL/GenBank/DDBJ databases">
        <title>Cross-interface Injection: A General Nanoliter Liquid Handling Method Applied to Single Cells Genome Amplification Automated Nanoliter Liquid Handling Applied to Single Cell Multiple Displacement Amplification.</title>
        <authorList>
            <person name="Yun J."/>
            <person name="Xu P."/>
            <person name="Xu J."/>
            <person name="Dai X."/>
            <person name="Wang Y."/>
            <person name="Zheng X."/>
            <person name="Cao C."/>
            <person name="Yi Q."/>
            <person name="Zhu Y."/>
            <person name="Wang L."/>
            <person name="Dong Z."/>
            <person name="Huang Y."/>
            <person name="Huang L."/>
            <person name="Du W."/>
        </authorList>
    </citation>
    <scope>NUCLEOTIDE SEQUENCE [LARGE SCALE GENOMIC DNA]</scope>
    <source>
        <strain evidence="1 2">Z-D1-2</strain>
    </source>
</reference>
<gene>
    <name evidence="1" type="ORF">C9994_17235</name>
</gene>
<keyword evidence="1" id="KW-0808">Transferase</keyword>
<name>A0A2T4D9N7_9BACT</name>
<evidence type="ECO:0000313" key="2">
    <source>
        <dbReference type="Proteomes" id="UP000240608"/>
    </source>
</evidence>
<feature type="non-terminal residue" evidence="1">
    <location>
        <position position="1"/>
    </location>
</feature>
<proteinExistence type="predicted"/>
<dbReference type="Gene3D" id="2.130.10.10">
    <property type="entry name" value="YVTN repeat-like/Quinoprotein amine dehydrogenase"/>
    <property type="match status" value="1"/>
</dbReference>
<protein>
    <submittedName>
        <fullName evidence="1">Hybrid sensor histidine kinase/response regulator</fullName>
    </submittedName>
</protein>
<keyword evidence="1" id="KW-0418">Kinase</keyword>
<dbReference type="EMBL" id="PYVU01000644">
    <property type="protein sequence ID" value="PTB90536.1"/>
    <property type="molecule type" value="Genomic_DNA"/>
</dbReference>
<dbReference type="GO" id="GO:0016301">
    <property type="term" value="F:kinase activity"/>
    <property type="evidence" value="ECO:0007669"/>
    <property type="project" value="UniProtKB-KW"/>
</dbReference>
<dbReference type="Proteomes" id="UP000240608">
    <property type="component" value="Unassembled WGS sequence"/>
</dbReference>
<feature type="non-terminal residue" evidence="1">
    <location>
        <position position="195"/>
    </location>
</feature>
<evidence type="ECO:0000313" key="1">
    <source>
        <dbReference type="EMBL" id="PTB90536.1"/>
    </source>
</evidence>
<sequence>GSRILPSPLSPFTSIYRPEQGKLWFSALEKGLFEVDLATTKVKPLFEVELKNITVFDIINVGKEYVLATSKGIYQIKNSILTPKFNTENIPVSSLLMLDDFIIAGTYGKGLFCYNYISEEEEKEWSSLFPQDLSVQDLLLDSKSRIWIATYGKGVYLKKPGKNNIHHFSAEKENPYALHYNDILKIFEDNTGVVW</sequence>
<organism evidence="1 2">
    <name type="scientific">Marivirga lumbricoides</name>
    <dbReference type="NCBI Taxonomy" id="1046115"/>
    <lineage>
        <taxon>Bacteria</taxon>
        <taxon>Pseudomonadati</taxon>
        <taxon>Bacteroidota</taxon>
        <taxon>Cytophagia</taxon>
        <taxon>Cytophagales</taxon>
        <taxon>Marivirgaceae</taxon>
        <taxon>Marivirga</taxon>
    </lineage>
</organism>
<dbReference type="InterPro" id="IPR015943">
    <property type="entry name" value="WD40/YVTN_repeat-like_dom_sf"/>
</dbReference>